<dbReference type="Proteomes" id="UP000050430">
    <property type="component" value="Unassembled WGS sequence"/>
</dbReference>
<reference evidence="2 3" key="1">
    <citation type="submission" date="2015-07" db="EMBL/GenBank/DDBJ databases">
        <title>Genome sequence of Leptolinea tardivitalis DSM 16556.</title>
        <authorList>
            <person name="Hemp J."/>
            <person name="Ward L.M."/>
            <person name="Pace L.A."/>
            <person name="Fischer W.W."/>
        </authorList>
    </citation>
    <scope>NUCLEOTIDE SEQUENCE [LARGE SCALE GENOMIC DNA]</scope>
    <source>
        <strain evidence="2 3">YMTK-2</strain>
    </source>
</reference>
<feature type="transmembrane region" description="Helical" evidence="1">
    <location>
        <begin position="102"/>
        <end position="120"/>
    </location>
</feature>
<dbReference type="AlphaFoldDB" id="A0A0P6WNE5"/>
<organism evidence="2 3">
    <name type="scientific">Leptolinea tardivitalis</name>
    <dbReference type="NCBI Taxonomy" id="229920"/>
    <lineage>
        <taxon>Bacteria</taxon>
        <taxon>Bacillati</taxon>
        <taxon>Chloroflexota</taxon>
        <taxon>Anaerolineae</taxon>
        <taxon>Anaerolineales</taxon>
        <taxon>Anaerolineaceae</taxon>
        <taxon>Leptolinea</taxon>
    </lineage>
</organism>
<feature type="transmembrane region" description="Helical" evidence="1">
    <location>
        <begin position="247"/>
        <end position="268"/>
    </location>
</feature>
<dbReference type="OrthoDB" id="166767at2"/>
<dbReference type="EMBL" id="LGCK01000014">
    <property type="protein sequence ID" value="KPL70341.1"/>
    <property type="molecule type" value="Genomic_DNA"/>
</dbReference>
<dbReference type="RefSeq" id="WP_062422216.1">
    <property type="nucleotide sequence ID" value="NZ_BBYA01000010.1"/>
</dbReference>
<keyword evidence="1" id="KW-0472">Membrane</keyword>
<evidence type="ECO:0000256" key="1">
    <source>
        <dbReference type="SAM" id="Phobius"/>
    </source>
</evidence>
<protein>
    <submittedName>
        <fullName evidence="2">Uncharacterized protein</fullName>
    </submittedName>
</protein>
<dbReference type="STRING" id="229920.ADM99_14375"/>
<accession>A0A0P6WNE5</accession>
<comment type="caution">
    <text evidence="2">The sequence shown here is derived from an EMBL/GenBank/DDBJ whole genome shotgun (WGS) entry which is preliminary data.</text>
</comment>
<proteinExistence type="predicted"/>
<keyword evidence="1" id="KW-0812">Transmembrane</keyword>
<gene>
    <name evidence="2" type="ORF">ADM99_14375</name>
</gene>
<evidence type="ECO:0000313" key="2">
    <source>
        <dbReference type="EMBL" id="KPL70341.1"/>
    </source>
</evidence>
<keyword evidence="1" id="KW-1133">Transmembrane helix</keyword>
<evidence type="ECO:0000313" key="3">
    <source>
        <dbReference type="Proteomes" id="UP000050430"/>
    </source>
</evidence>
<sequence>MDTYSLVVGFSLAIGVGMIANTVLSIIIETGRRLSRSVSRGRLQALGLGIRDHNGIHNAQEGSHTEETILGLSQVPWNSLYAGAALVGLILLATLGPSLPSIRFGFLTLPAFVWLAKRYLIQQRKRFMVGQIRQFLIDVRLHMSLQGSLLLGLESISKTTLETSAVYQSLKRRLAGSSARSGLELLNQIAEDLQSPLFTRLVQRIQAAQQSGGVSDIDQAIAGAIEELNEEIGYQSEEQMQRLPLRITLLAMPFLLGPIVILLFYPLVDRILKTLSGVAVGSGF</sequence>
<feature type="transmembrane region" description="Helical" evidence="1">
    <location>
        <begin position="6"/>
        <end position="28"/>
    </location>
</feature>
<feature type="transmembrane region" description="Helical" evidence="1">
    <location>
        <begin position="79"/>
        <end position="96"/>
    </location>
</feature>
<keyword evidence="3" id="KW-1185">Reference proteome</keyword>
<name>A0A0P6WNE5_9CHLR</name>